<dbReference type="GO" id="GO:0005829">
    <property type="term" value="C:cytosol"/>
    <property type="evidence" value="ECO:0007669"/>
    <property type="project" value="TreeGrafter"/>
</dbReference>
<dbReference type="GO" id="GO:0008408">
    <property type="term" value="F:3'-5' exonuclease activity"/>
    <property type="evidence" value="ECO:0007669"/>
    <property type="project" value="TreeGrafter"/>
</dbReference>
<evidence type="ECO:0000256" key="1">
    <source>
        <dbReference type="ARBA" id="ARBA00022839"/>
    </source>
</evidence>
<keyword evidence="1 3" id="KW-0540">Nuclease</keyword>
<comment type="caution">
    <text evidence="3">The sequence shown here is derived from an EMBL/GenBank/DDBJ whole genome shotgun (WGS) entry which is preliminary data.</text>
</comment>
<keyword evidence="4" id="KW-1185">Reference proteome</keyword>
<dbReference type="GO" id="GO:0003887">
    <property type="term" value="F:DNA-directed DNA polymerase activity"/>
    <property type="evidence" value="ECO:0007669"/>
    <property type="project" value="InterPro"/>
</dbReference>
<protein>
    <submittedName>
        <fullName evidence="3">3'-5' exonuclease DinG</fullName>
        <ecNumber evidence="3">3.1.-.-</ecNumber>
    </submittedName>
</protein>
<dbReference type="SMART" id="SM00479">
    <property type="entry name" value="EXOIII"/>
    <property type="match status" value="1"/>
</dbReference>
<dbReference type="EC" id="3.1.-.-" evidence="3"/>
<feature type="domain" description="Exonuclease" evidence="2">
    <location>
        <begin position="25"/>
        <end position="197"/>
    </location>
</feature>
<dbReference type="RefSeq" id="WP_218094505.1">
    <property type="nucleotide sequence ID" value="NZ_CAJVAS010000029.1"/>
</dbReference>
<keyword evidence="3" id="KW-0378">Hydrolase</keyword>
<dbReference type="Proteomes" id="UP000693672">
    <property type="component" value="Unassembled WGS sequence"/>
</dbReference>
<dbReference type="AlphaFoldDB" id="A0A916K6A0"/>
<dbReference type="Pfam" id="PF00929">
    <property type="entry name" value="RNase_T"/>
    <property type="match status" value="1"/>
</dbReference>
<dbReference type="GO" id="GO:0045004">
    <property type="term" value="P:DNA replication proofreading"/>
    <property type="evidence" value="ECO:0007669"/>
    <property type="project" value="TreeGrafter"/>
</dbReference>
<reference evidence="3" key="1">
    <citation type="submission" date="2021-06" db="EMBL/GenBank/DDBJ databases">
        <authorList>
            <person name="Criscuolo A."/>
        </authorList>
    </citation>
    <scope>NUCLEOTIDE SEQUENCE</scope>
    <source>
        <strain evidence="3">CIP111600</strain>
    </source>
</reference>
<organism evidence="3 4">
    <name type="scientific">Paenibacillus solanacearum</name>
    <dbReference type="NCBI Taxonomy" id="2048548"/>
    <lineage>
        <taxon>Bacteria</taxon>
        <taxon>Bacillati</taxon>
        <taxon>Bacillota</taxon>
        <taxon>Bacilli</taxon>
        <taxon>Bacillales</taxon>
        <taxon>Paenibacillaceae</taxon>
        <taxon>Paenibacillus</taxon>
    </lineage>
</organism>
<evidence type="ECO:0000313" key="4">
    <source>
        <dbReference type="Proteomes" id="UP000693672"/>
    </source>
</evidence>
<dbReference type="NCBIfam" id="TIGR00573">
    <property type="entry name" value="dnaq"/>
    <property type="match status" value="1"/>
</dbReference>
<dbReference type="PANTHER" id="PTHR30231">
    <property type="entry name" value="DNA POLYMERASE III SUBUNIT EPSILON"/>
    <property type="match status" value="1"/>
</dbReference>
<evidence type="ECO:0000259" key="2">
    <source>
        <dbReference type="SMART" id="SM00479"/>
    </source>
</evidence>
<name>A0A916K6A0_9BACL</name>
<dbReference type="CDD" id="cd06127">
    <property type="entry name" value="DEDDh"/>
    <property type="match status" value="1"/>
</dbReference>
<keyword evidence="1 3" id="KW-0269">Exonuclease</keyword>
<evidence type="ECO:0000313" key="3">
    <source>
        <dbReference type="EMBL" id="CAG7644734.1"/>
    </source>
</evidence>
<dbReference type="InterPro" id="IPR006054">
    <property type="entry name" value="DnaQ"/>
</dbReference>
<accession>A0A916K6A0</accession>
<proteinExistence type="predicted"/>
<dbReference type="PANTHER" id="PTHR30231:SF41">
    <property type="entry name" value="DNA POLYMERASE III SUBUNIT EPSILON"/>
    <property type="match status" value="1"/>
</dbReference>
<dbReference type="EMBL" id="CAJVAS010000029">
    <property type="protein sequence ID" value="CAG7644734.1"/>
    <property type="molecule type" value="Genomic_DNA"/>
</dbReference>
<dbReference type="GO" id="GO:0003677">
    <property type="term" value="F:DNA binding"/>
    <property type="evidence" value="ECO:0007669"/>
    <property type="project" value="InterPro"/>
</dbReference>
<sequence length="220" mass="24899">MIIRYLSEAEYTVSGLTIDNLSAQRFCIFDFEATGPDSGEDYITQIGAILIEPDGTTSERAFTTVVRAPKRIPEAIERLTGITNAVMADSPAFSEVYGDFADFAQGTVLVTQAGYEFDWPLLQRECRLNGLPPFTNPMIDTKALFTYLYPEVEDIVSTNFLIRWFGIDDTDIKRHDALGDSVLIGRIFVALMDEMRRRQRNGIQWLEPMSVKRMKLPPLL</sequence>
<dbReference type="InterPro" id="IPR013520">
    <property type="entry name" value="Ribonucl_H"/>
</dbReference>
<gene>
    <name evidence="3" type="primary">dinG_4</name>
    <name evidence="3" type="ORF">PAESOLCIP111_04789</name>
</gene>